<name>A0A8H4QAM6_9HYPO</name>
<dbReference type="InterPro" id="IPR007594">
    <property type="entry name" value="RFT1"/>
</dbReference>
<dbReference type="Pfam" id="PF04506">
    <property type="entry name" value="Rft-1"/>
    <property type="match status" value="2"/>
</dbReference>
<evidence type="ECO:0000256" key="5">
    <source>
        <dbReference type="ARBA" id="ARBA00022824"/>
    </source>
</evidence>
<keyword evidence="4 10" id="KW-0812">Transmembrane</keyword>
<evidence type="ECO:0000256" key="7">
    <source>
        <dbReference type="ARBA" id="ARBA00023136"/>
    </source>
</evidence>
<evidence type="ECO:0000313" key="12">
    <source>
        <dbReference type="Proteomes" id="UP000562929"/>
    </source>
</evidence>
<evidence type="ECO:0000256" key="4">
    <source>
        <dbReference type="ARBA" id="ARBA00022692"/>
    </source>
</evidence>
<feature type="transmembrane region" description="Helical" evidence="10">
    <location>
        <begin position="387"/>
        <end position="407"/>
    </location>
</feature>
<gene>
    <name evidence="11" type="ORF">GQ602_002530</name>
</gene>
<proteinExistence type="inferred from homology"/>
<dbReference type="EMBL" id="JAACLJ010000002">
    <property type="protein sequence ID" value="KAF4592231.1"/>
    <property type="molecule type" value="Genomic_DNA"/>
</dbReference>
<protein>
    <recommendedName>
        <fullName evidence="8 10">Man(5)GlcNAc(2)-PP-dolichol translocation protein RFT1</fullName>
    </recommendedName>
</protein>
<dbReference type="AlphaFoldDB" id="A0A8H4QAM6"/>
<feature type="transmembrane region" description="Helical" evidence="10">
    <location>
        <begin position="456"/>
        <end position="473"/>
    </location>
</feature>
<comment type="pathway">
    <text evidence="2">Protein modification; protein glycosylation.</text>
</comment>
<evidence type="ECO:0000256" key="2">
    <source>
        <dbReference type="ARBA" id="ARBA00004922"/>
    </source>
</evidence>
<evidence type="ECO:0000256" key="9">
    <source>
        <dbReference type="ARBA" id="ARBA00045912"/>
    </source>
</evidence>
<feature type="transmembrane region" description="Helical" evidence="10">
    <location>
        <begin position="82"/>
        <end position="102"/>
    </location>
</feature>
<feature type="transmembrane region" description="Helical" evidence="10">
    <location>
        <begin position="361"/>
        <end position="381"/>
    </location>
</feature>
<dbReference type="PANTHER" id="PTHR13117">
    <property type="entry name" value="ENDOPLASMIC RETICULUM MULTISPAN TRANSMEMBRANE PROTEIN-RELATED"/>
    <property type="match status" value="1"/>
</dbReference>
<feature type="transmembrane region" description="Helical" evidence="10">
    <location>
        <begin position="428"/>
        <end position="444"/>
    </location>
</feature>
<reference evidence="11 12" key="1">
    <citation type="journal article" date="2020" name="G3 (Bethesda)">
        <title>Genetic Underpinnings of Host Manipulation by Ophiocordyceps as Revealed by Comparative Transcriptomics.</title>
        <authorList>
            <person name="Will I."/>
            <person name="Das B."/>
            <person name="Trinh T."/>
            <person name="Brachmann A."/>
            <person name="Ohm R.A."/>
            <person name="de Bekker C."/>
        </authorList>
    </citation>
    <scope>NUCLEOTIDE SEQUENCE [LARGE SCALE GENOMIC DNA]</scope>
    <source>
        <strain evidence="11 12">EC05</strain>
    </source>
</reference>
<evidence type="ECO:0000256" key="6">
    <source>
        <dbReference type="ARBA" id="ARBA00022989"/>
    </source>
</evidence>
<evidence type="ECO:0000256" key="10">
    <source>
        <dbReference type="RuleBase" id="RU365067"/>
    </source>
</evidence>
<keyword evidence="12" id="KW-1185">Reference proteome</keyword>
<keyword evidence="7 10" id="KW-0472">Membrane</keyword>
<evidence type="ECO:0000256" key="3">
    <source>
        <dbReference type="ARBA" id="ARBA00010288"/>
    </source>
</evidence>
<comment type="function">
    <text evidence="9 10">Intramembrane glycolipid transporter that operates in the biosynthetic pathway of dolichol-linked oligosaccharides, the glycan precursors employed in protein asparagine (N)-glycosylation. The sequential addition of sugars to dolichol pyrophosphate produces dolichol-linked oligosaccharides containing fourteen sugars, including two GlcNAcs, nine mannoses and three glucoses. Once assembled, the oligosaccharide is transferred from the lipid to nascent proteins by oligosaccharyltransferases. The assembly of dolichol-linked oligosaccharides begins on the cytosolic side of the endoplasmic reticulum membrane and finishes in its lumen. RFT1 could mediate the translocation of the cytosolically oriented intermediate DolPP-GlcNAc2Man5, produced by ALG11, into the ER lumen where dolichol-linked oligosaccharides assembly continues. However, the intramembrane lipid transporter activity could not be confirmed in vitro.</text>
</comment>
<evidence type="ECO:0000313" key="11">
    <source>
        <dbReference type="EMBL" id="KAF4592231.1"/>
    </source>
</evidence>
<keyword evidence="5 10" id="KW-0256">Endoplasmic reticulum</keyword>
<feature type="transmembrane region" description="Helical" evidence="10">
    <location>
        <begin position="330"/>
        <end position="349"/>
    </location>
</feature>
<feature type="transmembrane region" description="Helical" evidence="10">
    <location>
        <begin position="143"/>
        <end position="167"/>
    </location>
</feature>
<accession>A0A8H4QAM6</accession>
<feature type="transmembrane region" description="Helical" evidence="10">
    <location>
        <begin position="290"/>
        <end position="310"/>
    </location>
</feature>
<keyword evidence="10" id="KW-0813">Transport</keyword>
<comment type="caution">
    <text evidence="11">The sequence shown here is derived from an EMBL/GenBank/DDBJ whole genome shotgun (WGS) entry which is preliminary data.</text>
</comment>
<evidence type="ECO:0000256" key="8">
    <source>
        <dbReference type="ARBA" id="ARBA00044793"/>
    </source>
</evidence>
<dbReference type="OrthoDB" id="9979195at2759"/>
<dbReference type="GO" id="GO:0034203">
    <property type="term" value="P:glycolipid translocation"/>
    <property type="evidence" value="ECO:0007669"/>
    <property type="project" value="TreeGrafter"/>
</dbReference>
<comment type="similarity">
    <text evidence="3 10">Belongs to the RFT1 family.</text>
</comment>
<sequence>MPSPAKSRLRGASLLITLQLTSRLITFTANQVFLLRHVTAPQLGHAARLEASAATVLFLARDGLRVAVPRVRRPEPQTLVNLGYLSAAVGAVVLAVGLLGWGGGRLGAGFAESAAVLARCLVLFLAVRSWADGDGENEHRVLPFALGQLAYALTLLITYTITLYRLASALKFSLLPRASSSGYLDGGAVRLAASVSAQGIVKHLLTQGDTLLVAVLAPPRVQGVYALANNYGGLLARLLFQPIEESCRGYFSLLLSPEKQSSTEKDDGPSEAKVAAVVEASRSLAVLARLYLLLSVIVVSLGPFAAPPLLALVAGGRWSDAGAGRVLATYSLYVPFLALNGLAEAFVASVATERHLRRQSLAMAVFSIVFAVAAGLLMRVLGWGAHGLVVANMVNLLCRICWCAVFIKDYFGRRSHAFSLTALFPRHAFAAASAIAAVLVRLRLHHGAESEPIRTLAMVAAWAIPLLAITAFLERDLLLQCLHSVRGKEASKP</sequence>
<dbReference type="PANTHER" id="PTHR13117:SF5">
    <property type="entry name" value="PROTEIN RFT1 HOMOLOG"/>
    <property type="match status" value="1"/>
</dbReference>
<organism evidence="11 12">
    <name type="scientific">Ophiocordyceps camponoti-floridani</name>
    <dbReference type="NCBI Taxonomy" id="2030778"/>
    <lineage>
        <taxon>Eukaryota</taxon>
        <taxon>Fungi</taxon>
        <taxon>Dikarya</taxon>
        <taxon>Ascomycota</taxon>
        <taxon>Pezizomycotina</taxon>
        <taxon>Sordariomycetes</taxon>
        <taxon>Hypocreomycetidae</taxon>
        <taxon>Hypocreales</taxon>
        <taxon>Ophiocordycipitaceae</taxon>
        <taxon>Ophiocordyceps</taxon>
    </lineage>
</organism>
<dbReference type="GO" id="GO:0005789">
    <property type="term" value="C:endoplasmic reticulum membrane"/>
    <property type="evidence" value="ECO:0007669"/>
    <property type="project" value="UniProtKB-SubCell"/>
</dbReference>
<keyword evidence="6 10" id="KW-1133">Transmembrane helix</keyword>
<comment type="subcellular location">
    <subcellularLocation>
        <location evidence="1 10">Endoplasmic reticulum membrane</location>
        <topology evidence="1 10">Multi-pass membrane protein</topology>
    </subcellularLocation>
</comment>
<evidence type="ECO:0000256" key="1">
    <source>
        <dbReference type="ARBA" id="ARBA00004477"/>
    </source>
</evidence>
<dbReference type="Proteomes" id="UP000562929">
    <property type="component" value="Unassembled WGS sequence"/>
</dbReference>
<comment type="caution">
    <text evidence="10">Lacks conserved residue(s) required for the propagation of feature annotation.</text>
</comment>
<dbReference type="GO" id="GO:0006488">
    <property type="term" value="P:dolichol-linked oligosaccharide biosynthetic process"/>
    <property type="evidence" value="ECO:0007669"/>
    <property type="project" value="InterPro"/>
</dbReference>